<dbReference type="RefSeq" id="WP_041497288.1">
    <property type="nucleotide sequence ID" value="NZ_AP014548.1"/>
</dbReference>
<keyword evidence="1" id="KW-0472">Membrane</keyword>
<dbReference type="Proteomes" id="UP000031760">
    <property type="component" value="Chromosome"/>
</dbReference>
<proteinExistence type="predicted"/>
<dbReference type="KEGG" id="nmf:NMS_2769"/>
<protein>
    <recommendedName>
        <fullName evidence="4">DUF3592 domain-containing protein</fullName>
    </recommendedName>
</protein>
<evidence type="ECO:0000313" key="3">
    <source>
        <dbReference type="Proteomes" id="UP000031760"/>
    </source>
</evidence>
<dbReference type="STRING" id="1454201.NMS_2769"/>
<dbReference type="AlphaFoldDB" id="W8VWZ8"/>
<dbReference type="EMBL" id="AP014548">
    <property type="protein sequence ID" value="BAO56778.1"/>
    <property type="molecule type" value="Genomic_DNA"/>
</dbReference>
<keyword evidence="3" id="KW-1185">Reference proteome</keyword>
<evidence type="ECO:0000256" key="1">
    <source>
        <dbReference type="SAM" id="Phobius"/>
    </source>
</evidence>
<dbReference type="OrthoDB" id="1144684at2"/>
<sequence length="159" mass="18863">MLPKIGSKIKELISKFYWVLIIPFFIWGLFFHLKEEQDFDYNQAYAYGVVTRFNSIHKQHSKRNYHYYFQINGNNYTGTSVGYHSQNIEIGNWYKIKYSAIDPENSRMIFDQRYYPKYEKDSLGKVVDTTFSIEESLNKDSLDLRIKRIKSVIDGGLKG</sequence>
<dbReference type="HOGENOM" id="CLU_1658958_0_0_10"/>
<accession>W8VWZ8</accession>
<keyword evidence="1" id="KW-1133">Transmembrane helix</keyword>
<organism evidence="2 3">
    <name type="scientific">Nonlabens marinus S1-08</name>
    <dbReference type="NCBI Taxonomy" id="1454201"/>
    <lineage>
        <taxon>Bacteria</taxon>
        <taxon>Pseudomonadati</taxon>
        <taxon>Bacteroidota</taxon>
        <taxon>Flavobacteriia</taxon>
        <taxon>Flavobacteriales</taxon>
        <taxon>Flavobacteriaceae</taxon>
        <taxon>Nonlabens</taxon>
    </lineage>
</organism>
<keyword evidence="1" id="KW-0812">Transmembrane</keyword>
<evidence type="ECO:0008006" key="4">
    <source>
        <dbReference type="Google" id="ProtNLM"/>
    </source>
</evidence>
<gene>
    <name evidence="2" type="ORF">NMS_2769</name>
</gene>
<name>W8VWZ8_9FLAO</name>
<evidence type="ECO:0000313" key="2">
    <source>
        <dbReference type="EMBL" id="BAO56778.1"/>
    </source>
</evidence>
<feature type="transmembrane region" description="Helical" evidence="1">
    <location>
        <begin position="12"/>
        <end position="33"/>
    </location>
</feature>
<reference evidence="2 3" key="1">
    <citation type="journal article" date="2014" name="Proc. Natl. Acad. Sci. U.S.A.">
        <title>Functional characterization of flavobacteria rhodopsins reveals a unique class of light-driven chloride pump in bacteria.</title>
        <authorList>
            <person name="Yoshizawa S."/>
            <person name="Kumagai Y."/>
            <person name="Kim H."/>
            <person name="Ogura Y."/>
            <person name="Hayashi T."/>
            <person name="Iwasaki W."/>
            <person name="DeLong E.F."/>
            <person name="Kogure K."/>
        </authorList>
    </citation>
    <scope>NUCLEOTIDE SEQUENCE [LARGE SCALE GENOMIC DNA]</scope>
    <source>
        <strain evidence="2 3">S1-08</strain>
    </source>
</reference>